<dbReference type="GO" id="GO:0007156">
    <property type="term" value="P:homophilic cell adhesion via plasma membrane adhesion molecules"/>
    <property type="evidence" value="ECO:0007669"/>
    <property type="project" value="InterPro"/>
</dbReference>
<name>A0A4S4NJE8_9RHOB</name>
<dbReference type="Gene3D" id="2.60.40.3440">
    <property type="match status" value="1"/>
</dbReference>
<dbReference type="Pfam" id="PF17963">
    <property type="entry name" value="Big_9"/>
    <property type="match status" value="1"/>
</dbReference>
<accession>A0A4S4NJE8</accession>
<feature type="compositionally biased region" description="Polar residues" evidence="1">
    <location>
        <begin position="638"/>
        <end position="651"/>
    </location>
</feature>
<dbReference type="SMART" id="SM00112">
    <property type="entry name" value="CA"/>
    <property type="match status" value="1"/>
</dbReference>
<feature type="domain" description="LTD" evidence="3">
    <location>
        <begin position="661"/>
        <end position="791"/>
    </location>
</feature>
<dbReference type="Gene3D" id="2.60.40.60">
    <property type="entry name" value="Cadherins"/>
    <property type="match status" value="1"/>
</dbReference>
<dbReference type="PROSITE" id="PS50268">
    <property type="entry name" value="CADHERIN_2"/>
    <property type="match status" value="1"/>
</dbReference>
<organism evidence="4 5">
    <name type="scientific">Aliishimia ponticola</name>
    <dbReference type="NCBI Taxonomy" id="2499833"/>
    <lineage>
        <taxon>Bacteria</taxon>
        <taxon>Pseudomonadati</taxon>
        <taxon>Pseudomonadota</taxon>
        <taxon>Alphaproteobacteria</taxon>
        <taxon>Rhodobacterales</taxon>
        <taxon>Paracoccaceae</taxon>
        <taxon>Aliishimia</taxon>
    </lineage>
</organism>
<reference evidence="4 5" key="1">
    <citation type="submission" date="2019-04" db="EMBL/GenBank/DDBJ databases">
        <title>Shimia ponticola sp. nov., isolated from seawater.</title>
        <authorList>
            <person name="Kim Y.-O."/>
            <person name="Yoon J.-H."/>
        </authorList>
    </citation>
    <scope>NUCLEOTIDE SEQUENCE [LARGE SCALE GENOMIC DNA]</scope>
    <source>
        <strain evidence="4 5">MYP11</strain>
    </source>
</reference>
<dbReference type="PANTHER" id="PTHR42834">
    <property type="entry name" value="ENDONUCLEASE/EXONUCLEASE/PHOSPHATASE FAMILY PROTEIN (AFU_ORTHOLOGUE AFUA_3G09210)"/>
    <property type="match status" value="1"/>
</dbReference>
<dbReference type="InterPro" id="IPR011049">
    <property type="entry name" value="Serralysin-like_metalloprot_C"/>
</dbReference>
<keyword evidence="4" id="KW-0378">Hydrolase</keyword>
<dbReference type="Gene3D" id="3.60.10.10">
    <property type="entry name" value="Endonuclease/exonuclease/phosphatase"/>
    <property type="match status" value="1"/>
</dbReference>
<sequence>MSFFWPSFVFGTRFSDILNGSSRSDFIFGFGGGDVIRAGAGADRISAGSGDDEIDAGTGNDWVLAGSGDDVIVTGAGNDTVFGGRGFDTVSYEGGIGDYTITTGRGRVTVTSSLSEDAGTDTLRQVEALYFKADDYTLFLDGANNAVLAADDSASTDEGMILTLGVADLLANDQEFDGDLMTITSVDAVSASGAAVSLAGGTVTYTPGDLFDALQAGDTATDSFTYTVDDGKGGTDTATVTVTINGVNTGPVLSADAAVTIDENTVLVPANVTASDVDSALVTFSLGGTDAALFGIDASTGAITFLTAPDFETPADANADNAYELDIIASDGDGGTASSALTVTVADVDEVPPVDARINEFHYDNVGGDTGEFIEIRTAAGDDVSFLTVELVNGSGGAVYDSESVAAMTMTTDGTYDYYVWSLPSNGLQNGTPDGIVLANGGEVIEFLSYEGSFEATNGAAAGLTSTDIGVMENAVDLGLSLQREEDGTWGEARAETSGGANILPVAQIVISEVMQNPSAVSDADGEWFELFNAGDSTVDLNGWTVSDNDSDSFVIDNGGPLLIAPGAYLVLGNNGDTATNGGVAVDYAYSGMFLSNGADELVLTDTLAREVDRIEWDGGTAWPDPNGASMALIDTGAENNDGANWTTSDTAYGDGDLGTPGAENAAPAEPPVLVISEVMQNPAAVSDSDGEWFEIYNPGSDDIDINGWTISDNDSDSHTIDNGGPLIVPAGGYLVLGNNADTATNGGVPVAYAYGSGFFLSNGADELVLTDPATGEVDRIEWDGGTAWPDPNGASMALIDPSADNNDGANWTTADTPYGDGDLGTPGVENFDTTPVIVINEIMQNPSAVADGSGEWFEVYNAGTTVVDMNGWTVSDNDSDSFVIDNGGPLLVAPGDYLVFANNGDMATNGGVTVDYAYSGMFLSNSADELVLTAGDGTEIDRVEYDGGPAFPDPTGASMALISADLDNNDGANWETATDSYGDGDLGTPGAANGDSGGGGGGTAEELLISQVQGTGSASPYETMDVTVNAIVTYTVSDGFFLQEEDADADGDASTSEGIFVFTGSGGTLPSLGDQVSVTGTVTEYFGETQMTSVSDVTIVSGGNPMPTPAQLLLGPDATAADKEAIEGMYFDLLSGTTDPITIITNFNFDRFGEIIVSAGVQYQPTQLFDAQTETAEVLALMEDNANNTLKIDDGLSAQNPTEFAYIANTSAGDNGNGILDAGDVFTADGPTVRLGTEFASTASGVMTYDFGAYTMLVDGTLPLDSATNEGARDAVPDAVGGTLQVGAFNVLNYFTTLDDGSGTVGPNGLDPRGATTASDFDRQEAKIVNAMAASGIDVFALQEIENNGFGADSASQALADALSTETGESFAVVDPTGGAAYLGTDAISTSIIYDSNKVTLVDSASIVFAETSAADTFAKVDLLTDLTGAGSIGDFQRNRPAVIATFEDNLTGEQFTVASVHFKSKGDSGLQSALDTAEAYLSANAATLSAAEVAEIEAAILDLATDANFDQGNGQAFWNGVRTDAADELYSFLSNEYGGSGVDNYVILGDFNAYTQEDPTQAISEQADTVDLLAEYVGEDAYSFVFDGQRGALDQVIADNGFAENVTGLTEWHINADEPDLLNYSSTFNDERFYSDDLFASSDHDPVIIGLDFFDPVDTILV</sequence>
<dbReference type="CDD" id="cd04486">
    <property type="entry name" value="YhcR_OBF_like"/>
    <property type="match status" value="1"/>
</dbReference>
<dbReference type="Gene3D" id="2.60.40.1260">
    <property type="entry name" value="Lamin Tail domain"/>
    <property type="match status" value="2"/>
</dbReference>
<dbReference type="InterPro" id="IPR002126">
    <property type="entry name" value="Cadherin-like_dom"/>
</dbReference>
<evidence type="ECO:0000256" key="1">
    <source>
        <dbReference type="SAM" id="MobiDB-lite"/>
    </source>
</evidence>
<feature type="region of interest" description="Disordered" evidence="1">
    <location>
        <begin position="636"/>
        <end position="668"/>
    </location>
</feature>
<proteinExistence type="predicted"/>
<feature type="domain" description="LTD" evidence="3">
    <location>
        <begin position="826"/>
        <end position="986"/>
    </location>
</feature>
<dbReference type="SUPFAM" id="SSF74853">
    <property type="entry name" value="Lamin A/C globular tail domain"/>
    <property type="match status" value="3"/>
</dbReference>
<dbReference type="Pfam" id="PF00932">
    <property type="entry name" value="LTD"/>
    <property type="match status" value="3"/>
</dbReference>
<dbReference type="SUPFAM" id="SSF56219">
    <property type="entry name" value="DNase I-like"/>
    <property type="match status" value="1"/>
</dbReference>
<evidence type="ECO:0000313" key="4">
    <source>
        <dbReference type="EMBL" id="THH38371.1"/>
    </source>
</evidence>
<keyword evidence="5" id="KW-1185">Reference proteome</keyword>
<dbReference type="InterPro" id="IPR001322">
    <property type="entry name" value="Lamin_tail_dom"/>
</dbReference>
<dbReference type="InterPro" id="IPR001343">
    <property type="entry name" value="Hemolysn_Ca-bd"/>
</dbReference>
<dbReference type="GO" id="GO:0016020">
    <property type="term" value="C:membrane"/>
    <property type="evidence" value="ECO:0007669"/>
    <property type="project" value="InterPro"/>
</dbReference>
<dbReference type="InterPro" id="IPR036415">
    <property type="entry name" value="Lamin_tail_dom_sf"/>
</dbReference>
<keyword evidence="4" id="KW-0540">Nuclease</keyword>
<keyword evidence="4" id="KW-0255">Endonuclease</keyword>
<dbReference type="GO" id="GO:0005509">
    <property type="term" value="F:calcium ion binding"/>
    <property type="evidence" value="ECO:0007669"/>
    <property type="project" value="InterPro"/>
</dbReference>
<feature type="domain" description="LTD" evidence="3">
    <location>
        <begin position="489"/>
        <end position="655"/>
    </location>
</feature>
<dbReference type="SUPFAM" id="SSF49313">
    <property type="entry name" value="Cadherin-like"/>
    <property type="match status" value="1"/>
</dbReference>
<dbReference type="EMBL" id="SRKY01000001">
    <property type="protein sequence ID" value="THH38371.1"/>
    <property type="molecule type" value="Genomic_DNA"/>
</dbReference>
<feature type="region of interest" description="Disordered" evidence="1">
    <location>
        <begin position="974"/>
        <end position="1005"/>
    </location>
</feature>
<dbReference type="PANTHER" id="PTHR42834:SF1">
    <property type="entry name" value="ENDONUCLEASE_EXONUCLEASE_PHOSPHATASE FAMILY PROTEIN (AFU_ORTHOLOGUE AFUA_3G09210)"/>
    <property type="match status" value="1"/>
</dbReference>
<dbReference type="GO" id="GO:0004519">
    <property type="term" value="F:endonuclease activity"/>
    <property type="evidence" value="ECO:0007669"/>
    <property type="project" value="UniProtKB-KW"/>
</dbReference>
<dbReference type="PROSITE" id="PS51841">
    <property type="entry name" value="LTD"/>
    <property type="match status" value="3"/>
</dbReference>
<protein>
    <submittedName>
        <fullName evidence="4">ExeM/NucH family extracellular endonuclease</fullName>
    </submittedName>
</protein>
<gene>
    <name evidence="4" type="ORF">E4Z66_02020</name>
</gene>
<feature type="domain" description="Cadherin" evidence="2">
    <location>
        <begin position="253"/>
        <end position="355"/>
    </location>
</feature>
<dbReference type="RefSeq" id="WP_136461264.1">
    <property type="nucleotide sequence ID" value="NZ_SRKY01000001.1"/>
</dbReference>
<dbReference type="InterPro" id="IPR015919">
    <property type="entry name" value="Cadherin-like_sf"/>
</dbReference>
<dbReference type="Pfam" id="PF00353">
    <property type="entry name" value="HemolysinCabind"/>
    <property type="match status" value="2"/>
</dbReference>
<dbReference type="InterPro" id="IPR036691">
    <property type="entry name" value="Endo/exonu/phosph_ase_sf"/>
</dbReference>
<dbReference type="CDD" id="cd11304">
    <property type="entry name" value="Cadherin_repeat"/>
    <property type="match status" value="1"/>
</dbReference>
<comment type="caution">
    <text evidence="4">The sequence shown here is derived from an EMBL/GenBank/DDBJ whole genome shotgun (WGS) entry which is preliminary data.</text>
</comment>
<evidence type="ECO:0000313" key="5">
    <source>
        <dbReference type="Proteomes" id="UP000306602"/>
    </source>
</evidence>
<dbReference type="SUPFAM" id="SSF51120">
    <property type="entry name" value="beta-Roll"/>
    <property type="match status" value="1"/>
</dbReference>
<evidence type="ECO:0000259" key="3">
    <source>
        <dbReference type="PROSITE" id="PS51841"/>
    </source>
</evidence>
<dbReference type="OrthoDB" id="9773411at2"/>
<evidence type="ECO:0000259" key="2">
    <source>
        <dbReference type="PROSITE" id="PS50268"/>
    </source>
</evidence>
<dbReference type="InterPro" id="IPR047971">
    <property type="entry name" value="ExeM-like"/>
</dbReference>
<dbReference type="Proteomes" id="UP000306602">
    <property type="component" value="Unassembled WGS sequence"/>
</dbReference>
<dbReference type="InterPro" id="IPR010221">
    <property type="entry name" value="VCBS_dom"/>
</dbReference>
<dbReference type="NCBIfam" id="TIGR01965">
    <property type="entry name" value="VCBS_repeat"/>
    <property type="match status" value="1"/>
</dbReference>
<dbReference type="NCBIfam" id="NF033681">
    <property type="entry name" value="ExeM_NucH_DNase"/>
    <property type="match status" value="1"/>
</dbReference>